<gene>
    <name evidence="2" type="ORF">H9Q72_013954</name>
</gene>
<evidence type="ECO:0000313" key="2">
    <source>
        <dbReference type="EMBL" id="KAG5757909.1"/>
    </source>
</evidence>
<protein>
    <recommendedName>
        <fullName evidence="1">2EXR domain-containing protein</fullName>
    </recommendedName>
</protein>
<keyword evidence="3" id="KW-1185">Reference proteome</keyword>
<feature type="domain" description="2EXR" evidence="1">
    <location>
        <begin position="2"/>
        <end position="109"/>
    </location>
</feature>
<proteinExistence type="predicted"/>
<dbReference type="Pfam" id="PF20150">
    <property type="entry name" value="2EXR"/>
    <property type="match status" value="1"/>
</dbReference>
<reference evidence="2" key="2">
    <citation type="submission" date="2020-10" db="EMBL/GenBank/DDBJ databases">
        <authorList>
            <person name="Peck L.D."/>
            <person name="Nowell R.W."/>
            <person name="Flood J."/>
            <person name="Ryan M.J."/>
            <person name="Barraclough T.G."/>
        </authorList>
    </citation>
    <scope>NUCLEOTIDE SEQUENCE</scope>
    <source>
        <strain evidence="2">IMI 127659i</strain>
    </source>
</reference>
<dbReference type="InterPro" id="IPR045518">
    <property type="entry name" value="2EXR"/>
</dbReference>
<dbReference type="PANTHER" id="PTHR35910">
    <property type="entry name" value="2EXR DOMAIN-CONTAINING PROTEIN"/>
    <property type="match status" value="1"/>
</dbReference>
<organism evidence="2 3">
    <name type="scientific">Fusarium xylarioides</name>
    <dbReference type="NCBI Taxonomy" id="221167"/>
    <lineage>
        <taxon>Eukaryota</taxon>
        <taxon>Fungi</taxon>
        <taxon>Dikarya</taxon>
        <taxon>Ascomycota</taxon>
        <taxon>Pezizomycotina</taxon>
        <taxon>Sordariomycetes</taxon>
        <taxon>Hypocreomycetidae</taxon>
        <taxon>Hypocreales</taxon>
        <taxon>Nectriaceae</taxon>
        <taxon>Fusarium</taxon>
        <taxon>Fusarium fujikuroi species complex</taxon>
    </lineage>
</organism>
<dbReference type="OrthoDB" id="2142759at2759"/>
<sequence length="229" mass="26410">MEVRLIIWEITWPEARVIEAAYSESHDHHAEDEYIDYAILRMTCRMSTWLQTDFGPRVLEDSAIEKCANPSALQVCQESRQLTLSKFALMRHGILKDRAFYFRPECDVIWLNTDVTDDIYYQEKLQKYYGQDLGRIESLLVEETEWEGSNMYPGCLGVFGGLRFVDILLDDQPPELMVTDDDTDQDVHVGNDSDDGQPSWTIRYLIRPELGFQGINSVGEPTEASNARE</sequence>
<dbReference type="EMBL" id="JADFTT010000951">
    <property type="protein sequence ID" value="KAG5757909.1"/>
    <property type="molecule type" value="Genomic_DNA"/>
</dbReference>
<name>A0A9P7L1L6_9HYPO</name>
<evidence type="ECO:0000313" key="3">
    <source>
        <dbReference type="Proteomes" id="UP000750502"/>
    </source>
</evidence>
<comment type="caution">
    <text evidence="2">The sequence shown here is derived from an EMBL/GenBank/DDBJ whole genome shotgun (WGS) entry which is preliminary data.</text>
</comment>
<accession>A0A9P7L1L6</accession>
<reference evidence="2" key="1">
    <citation type="journal article" date="2020" name="bioRxiv">
        <title>Historical genomics reveals the evolutionary mechanisms behind multiple outbreaks of the host-specific coffee wilt pathogen Fusarium xylarioides.</title>
        <authorList>
            <person name="Peck D."/>
            <person name="Nowell R.W."/>
            <person name="Flood J."/>
            <person name="Ryan M.J."/>
            <person name="Barraclough T.G."/>
        </authorList>
    </citation>
    <scope>NUCLEOTIDE SEQUENCE</scope>
    <source>
        <strain evidence="2">IMI 127659i</strain>
    </source>
</reference>
<evidence type="ECO:0000259" key="1">
    <source>
        <dbReference type="Pfam" id="PF20150"/>
    </source>
</evidence>
<dbReference type="AlphaFoldDB" id="A0A9P7L1L6"/>
<dbReference type="Proteomes" id="UP000750502">
    <property type="component" value="Unassembled WGS sequence"/>
</dbReference>
<dbReference type="PANTHER" id="PTHR35910:SF6">
    <property type="entry name" value="2EXR DOMAIN-CONTAINING PROTEIN"/>
    <property type="match status" value="1"/>
</dbReference>